<dbReference type="OrthoDB" id="4166289at2"/>
<organism evidence="1 2">
    <name type="scientific">Jiangella alba</name>
    <dbReference type="NCBI Taxonomy" id="561176"/>
    <lineage>
        <taxon>Bacteria</taxon>
        <taxon>Bacillati</taxon>
        <taxon>Actinomycetota</taxon>
        <taxon>Actinomycetes</taxon>
        <taxon>Jiangellales</taxon>
        <taxon>Jiangellaceae</taxon>
        <taxon>Jiangella</taxon>
    </lineage>
</organism>
<protein>
    <submittedName>
        <fullName evidence="1">Uncharacterized protein</fullName>
    </submittedName>
</protein>
<reference evidence="2" key="1">
    <citation type="submission" date="2016-10" db="EMBL/GenBank/DDBJ databases">
        <authorList>
            <person name="Varghese N."/>
            <person name="Submissions S."/>
        </authorList>
    </citation>
    <scope>NUCLEOTIDE SEQUENCE [LARGE SCALE GENOMIC DNA]</scope>
    <source>
        <strain evidence="2">DSM 45237</strain>
    </source>
</reference>
<sequence length="221" mass="22771">MLTAGCSASAEHATQAIDPAALTFSYEATAAPGYLDQTLTIDNANSASVALTAELTPLDADGAPLPDVAVETVYGSERGRLVLPPGDNVDILMFHGARAADVSDVQVEVTGIEPVDHPDVTSVVAAIPVDSAGNEAIPPAPFSRVVLQNDNAAAVSVSVLCIVWDNPEPGRSQQALQVVEVGSTTVPASGSSDLKLSPEVATEIQTYADQYATSLKAVFTR</sequence>
<dbReference type="AlphaFoldDB" id="A0A1H5MQ36"/>
<evidence type="ECO:0000313" key="2">
    <source>
        <dbReference type="Proteomes" id="UP000181980"/>
    </source>
</evidence>
<dbReference type="RefSeq" id="WP_069111652.1">
    <property type="nucleotide sequence ID" value="NZ_FNUC01000003.1"/>
</dbReference>
<keyword evidence="2" id="KW-1185">Reference proteome</keyword>
<name>A0A1H5MQ36_9ACTN</name>
<dbReference type="Proteomes" id="UP000181980">
    <property type="component" value="Unassembled WGS sequence"/>
</dbReference>
<proteinExistence type="predicted"/>
<dbReference type="EMBL" id="FNUC01000003">
    <property type="protein sequence ID" value="SEE90857.1"/>
    <property type="molecule type" value="Genomic_DNA"/>
</dbReference>
<accession>A0A1H5MQ36</accession>
<evidence type="ECO:0000313" key="1">
    <source>
        <dbReference type="EMBL" id="SEE90857.1"/>
    </source>
</evidence>
<gene>
    <name evidence="1" type="ORF">SAMN04488561_3299</name>
</gene>